<sequence>MSNQHTGTAVAPLRLLIVQYRKTGNVAKRLMTDNRPYCASMWLRTPWKNLYFERIHIHKYTNNIKEKSTIHHNFIDVLANTIYTILLRYEEQPFEPLHLATALMTTILYFMISMTV</sequence>
<proteinExistence type="predicted"/>
<keyword evidence="2" id="KW-1185">Reference proteome</keyword>
<reference evidence="1 2" key="1">
    <citation type="submission" date="2019-08" db="EMBL/GenBank/DDBJ databases">
        <authorList>
            <person name="Luo N."/>
        </authorList>
    </citation>
    <scope>NUCLEOTIDE SEQUENCE [LARGE SCALE GENOMIC DNA]</scope>
    <source>
        <strain evidence="1 2">NCIMB 9442</strain>
    </source>
</reference>
<organism evidence="1 2">
    <name type="scientific">Nitratidesulfovibrio oxamicus</name>
    <dbReference type="NCBI Taxonomy" id="32016"/>
    <lineage>
        <taxon>Bacteria</taxon>
        <taxon>Pseudomonadati</taxon>
        <taxon>Thermodesulfobacteriota</taxon>
        <taxon>Desulfovibrionia</taxon>
        <taxon>Desulfovibrionales</taxon>
        <taxon>Desulfovibrionaceae</taxon>
        <taxon>Nitratidesulfovibrio</taxon>
    </lineage>
</organism>
<evidence type="ECO:0000313" key="2">
    <source>
        <dbReference type="Proteomes" id="UP001194469"/>
    </source>
</evidence>
<name>A0ABS0J227_9BACT</name>
<dbReference type="EMBL" id="VRYY01000115">
    <property type="protein sequence ID" value="MBG3876489.1"/>
    <property type="molecule type" value="Genomic_DNA"/>
</dbReference>
<gene>
    <name evidence="1" type="ORF">FVW20_05455</name>
</gene>
<dbReference type="Proteomes" id="UP001194469">
    <property type="component" value="Unassembled WGS sequence"/>
</dbReference>
<evidence type="ECO:0000313" key="1">
    <source>
        <dbReference type="EMBL" id="MBG3876489.1"/>
    </source>
</evidence>
<protein>
    <submittedName>
        <fullName evidence="1">Uncharacterized protein</fullName>
    </submittedName>
</protein>
<comment type="caution">
    <text evidence="1">The sequence shown here is derived from an EMBL/GenBank/DDBJ whole genome shotgun (WGS) entry which is preliminary data.</text>
</comment>
<accession>A0ABS0J227</accession>